<feature type="region of interest" description="Disordered" evidence="1">
    <location>
        <begin position="1"/>
        <end position="20"/>
    </location>
</feature>
<keyword evidence="3" id="KW-1185">Reference proteome</keyword>
<evidence type="ECO:0000313" key="3">
    <source>
        <dbReference type="Proteomes" id="UP000002698"/>
    </source>
</evidence>
<dbReference type="EnsemblBacteria" id="CAI50862">
    <property type="protein sequence ID" value="CAI50862"/>
    <property type="gene ID" value="NP_6164A"/>
</dbReference>
<accession>Q3IM06</accession>
<reference evidence="2 3" key="1">
    <citation type="journal article" date="2005" name="Genome Res.">
        <title>Living with two extremes: conclusions from the genome sequence of Natronomonas pharaonis.</title>
        <authorList>
            <person name="Falb M."/>
            <person name="Pfeiffer F."/>
            <person name="Palm P."/>
            <person name="Rodewald K."/>
            <person name="Hickmann V."/>
            <person name="Tittor J."/>
            <person name="Oesterhelt D."/>
        </authorList>
    </citation>
    <scope>NUCLEOTIDE SEQUENCE [LARGE SCALE GENOMIC DNA]</scope>
    <source>
        <strain evidence="3">ATCC 35678 / DSM 2160 / CIP 103997 / JCM 8858 / NBRC 14720 / NCIMB 2260 / Gabara</strain>
    </source>
</reference>
<name>Q3IM06_NATPD</name>
<proteinExistence type="predicted"/>
<sequence length="37" mass="4219">MIRTGADQTDARSILEEYGPRTDIQEATRMHSNALNR</sequence>
<dbReference type="EMBL" id="CR936258">
    <property type="protein sequence ID" value="CAI50862.1"/>
    <property type="molecule type" value="Genomic_DNA"/>
</dbReference>
<dbReference type="KEGG" id="nph:NP_6164A"/>
<evidence type="ECO:0000256" key="1">
    <source>
        <dbReference type="SAM" id="MobiDB-lite"/>
    </source>
</evidence>
<dbReference type="AlphaFoldDB" id="Q3IM06"/>
<gene>
    <name evidence="2" type="ordered locus">NP_6164A</name>
</gene>
<evidence type="ECO:0000313" key="2">
    <source>
        <dbReference type="EMBL" id="CAI50862.1"/>
    </source>
</evidence>
<keyword evidence="2" id="KW-0614">Plasmid</keyword>
<organism evidence="2 3">
    <name type="scientific">Natronomonas pharaonis (strain ATCC 35678 / DSM 2160 / CIP 103997 / JCM 8858 / NBRC 14720 / NCIMB 2260 / Gabara)</name>
    <name type="common">Halobacterium pharaonis</name>
    <dbReference type="NCBI Taxonomy" id="348780"/>
    <lineage>
        <taxon>Archaea</taxon>
        <taxon>Methanobacteriati</taxon>
        <taxon>Methanobacteriota</taxon>
        <taxon>Stenosarchaea group</taxon>
        <taxon>Halobacteria</taxon>
        <taxon>Halobacteriales</taxon>
        <taxon>Natronomonadaceae</taxon>
        <taxon>Natronomonas</taxon>
    </lineage>
</organism>
<dbReference type="Proteomes" id="UP000002698">
    <property type="component" value="Plasmid PL131"/>
</dbReference>
<feature type="compositionally biased region" description="Basic and acidic residues" evidence="1">
    <location>
        <begin position="9"/>
        <end position="20"/>
    </location>
</feature>
<protein>
    <submittedName>
        <fullName evidence="2">Uncharacterized protein</fullName>
    </submittedName>
</protein>
<geneLocation type="plasmid" evidence="2 3">
    <name>PL131</name>
</geneLocation>
<dbReference type="HOGENOM" id="CLU_3338563_0_0_2"/>